<sequence length="203" mass="23405">MDFNLARVDFGSNERQNFSKFFYKITLQPGTAKLDKLSTSVLEPSHISSSFCIVPFHGDYFIIQEEVLAIDSFKLTHYKINQAGIIEKLSEDFTKISLGFVRNSKICSRGLYQNKEERIIARPLRSEKIRRILNPGHSYVIKDNRVFLTEIYNRPHSTLFIPGDTDRVIGLTLNNQLVCLKKCDTSLTNFQTTIKMANFYHSI</sequence>
<protein>
    <submittedName>
        <fullName evidence="1">Uncharacterized protein</fullName>
    </submittedName>
</protein>
<dbReference type="Proteomes" id="UP000001307">
    <property type="component" value="Unassembled WGS sequence"/>
</dbReference>
<proteinExistence type="predicted"/>
<dbReference type="EMBL" id="FN653037">
    <property type="protein sequence ID" value="CBY09479.1"/>
    <property type="molecule type" value="Genomic_DNA"/>
</dbReference>
<dbReference type="AlphaFoldDB" id="E4XD04"/>
<organism evidence="1">
    <name type="scientific">Oikopleura dioica</name>
    <name type="common">Tunicate</name>
    <dbReference type="NCBI Taxonomy" id="34765"/>
    <lineage>
        <taxon>Eukaryota</taxon>
        <taxon>Metazoa</taxon>
        <taxon>Chordata</taxon>
        <taxon>Tunicata</taxon>
        <taxon>Appendicularia</taxon>
        <taxon>Copelata</taxon>
        <taxon>Oikopleuridae</taxon>
        <taxon>Oikopleura</taxon>
    </lineage>
</organism>
<gene>
    <name evidence="1" type="ORF">GSOID_T00008038001</name>
</gene>
<keyword evidence="2" id="KW-1185">Reference proteome</keyword>
<evidence type="ECO:0000313" key="1">
    <source>
        <dbReference type="EMBL" id="CBY09479.1"/>
    </source>
</evidence>
<reference evidence="1" key="1">
    <citation type="journal article" date="2010" name="Science">
        <title>Plasticity of animal genome architecture unmasked by rapid evolution of a pelagic tunicate.</title>
        <authorList>
            <person name="Denoeud F."/>
            <person name="Henriet S."/>
            <person name="Mungpakdee S."/>
            <person name="Aury J.M."/>
            <person name="Da Silva C."/>
            <person name="Brinkmann H."/>
            <person name="Mikhaleva J."/>
            <person name="Olsen L.C."/>
            <person name="Jubin C."/>
            <person name="Canestro C."/>
            <person name="Bouquet J.M."/>
            <person name="Danks G."/>
            <person name="Poulain J."/>
            <person name="Campsteijn C."/>
            <person name="Adamski M."/>
            <person name="Cross I."/>
            <person name="Yadetie F."/>
            <person name="Muffato M."/>
            <person name="Louis A."/>
            <person name="Butcher S."/>
            <person name="Tsagkogeorga G."/>
            <person name="Konrad A."/>
            <person name="Singh S."/>
            <person name="Jensen M.F."/>
            <person name="Cong E.H."/>
            <person name="Eikeseth-Otteraa H."/>
            <person name="Noel B."/>
            <person name="Anthouard V."/>
            <person name="Porcel B.M."/>
            <person name="Kachouri-Lafond R."/>
            <person name="Nishino A."/>
            <person name="Ugolini M."/>
            <person name="Chourrout P."/>
            <person name="Nishida H."/>
            <person name="Aasland R."/>
            <person name="Huzurbazar S."/>
            <person name="Westhof E."/>
            <person name="Delsuc F."/>
            <person name="Lehrach H."/>
            <person name="Reinhardt R."/>
            <person name="Weissenbach J."/>
            <person name="Roy S.W."/>
            <person name="Artiguenave F."/>
            <person name="Postlethwait J.H."/>
            <person name="Manak J.R."/>
            <person name="Thompson E.M."/>
            <person name="Jaillon O."/>
            <person name="Du Pasquier L."/>
            <person name="Boudinot P."/>
            <person name="Liberles D.A."/>
            <person name="Volff J.N."/>
            <person name="Philippe H."/>
            <person name="Lenhard B."/>
            <person name="Roest Crollius H."/>
            <person name="Wincker P."/>
            <person name="Chourrout D."/>
        </authorList>
    </citation>
    <scope>NUCLEOTIDE SEQUENCE [LARGE SCALE GENOMIC DNA]</scope>
</reference>
<dbReference type="InParanoid" id="E4XD04"/>
<name>E4XD04_OIKDI</name>
<evidence type="ECO:0000313" key="2">
    <source>
        <dbReference type="Proteomes" id="UP000001307"/>
    </source>
</evidence>
<accession>E4XD04</accession>